<keyword evidence="3 5" id="KW-0560">Oxidoreductase</keyword>
<dbReference type="Pfam" id="PF14226">
    <property type="entry name" value="DIOX_N"/>
    <property type="match status" value="1"/>
</dbReference>
<keyword evidence="8" id="KW-1185">Reference proteome</keyword>
<dbReference type="InterPro" id="IPR044861">
    <property type="entry name" value="IPNS-like_FE2OG_OXY"/>
</dbReference>
<comment type="similarity">
    <text evidence="1 5">Belongs to the iron/ascorbate-dependent oxidoreductase family.</text>
</comment>
<gene>
    <name evidence="7" type="ORF">GSTUAT00006894001</name>
</gene>
<dbReference type="EMBL" id="LN891101">
    <property type="protein sequence ID" value="CUS09014.1"/>
    <property type="molecule type" value="Genomic_DNA"/>
</dbReference>
<dbReference type="GO" id="GO:0044283">
    <property type="term" value="P:small molecule biosynthetic process"/>
    <property type="evidence" value="ECO:0007669"/>
    <property type="project" value="UniProtKB-ARBA"/>
</dbReference>
<name>A0A292PPG7_9PEZI</name>
<keyword evidence="4 5" id="KW-0408">Iron</keyword>
<dbReference type="Pfam" id="PF03171">
    <property type="entry name" value="2OG-FeII_Oxy"/>
    <property type="match status" value="1"/>
</dbReference>
<keyword evidence="2 5" id="KW-0479">Metal-binding</keyword>
<organism evidence="7 8">
    <name type="scientific">Tuber aestivum</name>
    <name type="common">summer truffle</name>
    <dbReference type="NCBI Taxonomy" id="59557"/>
    <lineage>
        <taxon>Eukaryota</taxon>
        <taxon>Fungi</taxon>
        <taxon>Dikarya</taxon>
        <taxon>Ascomycota</taxon>
        <taxon>Pezizomycotina</taxon>
        <taxon>Pezizomycetes</taxon>
        <taxon>Pezizales</taxon>
        <taxon>Tuberaceae</taxon>
        <taxon>Tuber</taxon>
    </lineage>
</organism>
<dbReference type="PANTHER" id="PTHR10209">
    <property type="entry name" value="OXIDOREDUCTASE, 2OG-FE II OXYGENASE FAMILY PROTEIN"/>
    <property type="match status" value="1"/>
</dbReference>
<dbReference type="GO" id="GO:0016491">
    <property type="term" value="F:oxidoreductase activity"/>
    <property type="evidence" value="ECO:0007669"/>
    <property type="project" value="UniProtKB-KW"/>
</dbReference>
<evidence type="ECO:0000256" key="2">
    <source>
        <dbReference type="ARBA" id="ARBA00022723"/>
    </source>
</evidence>
<evidence type="ECO:0000256" key="3">
    <source>
        <dbReference type="ARBA" id="ARBA00023002"/>
    </source>
</evidence>
<dbReference type="Proteomes" id="UP001412239">
    <property type="component" value="Unassembled WGS sequence"/>
</dbReference>
<dbReference type="PROSITE" id="PS51471">
    <property type="entry name" value="FE2OG_OXY"/>
    <property type="match status" value="1"/>
</dbReference>
<sequence>MASSNAVGTAVDQDMFPPPPSTELINYTKSVFTHRQLIDFSLFLHGKKEEKETVAKGMVDAFKNAGFVYIKNHGIPQEKIDQVFAESAAFFKRPKAEKEALAWTSARSNRGYVSHGREKTSAVQDKAFVDSLRTVNPDLKESFEIGRDNVPEYPNNWPEDPNFVAIMKAFFGTCKDLHIEIMRAIGLGLGLKDGFFDEYTNKGDNTLRLLHYPSTPKEVFVKNKGQVRAGKHTDYGTITLLFQDDRGGLQVRSPEGTFVNATPIPGTSDLLARWSNGRIRSTEHQVVEPPVPPESDVYPARYSCAYATRSNITWERNADMRQCRNRYFCNPNFDKFIEAIPGTYTSEADKKFPGINSWDYLEHRLAQTYL</sequence>
<evidence type="ECO:0000313" key="8">
    <source>
        <dbReference type="Proteomes" id="UP001412239"/>
    </source>
</evidence>
<evidence type="ECO:0000256" key="1">
    <source>
        <dbReference type="ARBA" id="ARBA00008056"/>
    </source>
</evidence>
<dbReference type="InterPro" id="IPR027443">
    <property type="entry name" value="IPNS-like_sf"/>
</dbReference>
<dbReference type="SUPFAM" id="SSF51197">
    <property type="entry name" value="Clavaminate synthase-like"/>
    <property type="match status" value="1"/>
</dbReference>
<dbReference type="InterPro" id="IPR005123">
    <property type="entry name" value="Oxoglu/Fe-dep_dioxygenase_dom"/>
</dbReference>
<protein>
    <recommendedName>
        <fullName evidence="6">Fe2OG dioxygenase domain-containing protein</fullName>
    </recommendedName>
</protein>
<dbReference type="InterPro" id="IPR026992">
    <property type="entry name" value="DIOX_N"/>
</dbReference>
<evidence type="ECO:0000259" key="6">
    <source>
        <dbReference type="PROSITE" id="PS51471"/>
    </source>
</evidence>
<evidence type="ECO:0000313" key="7">
    <source>
        <dbReference type="EMBL" id="CUS09014.1"/>
    </source>
</evidence>
<dbReference type="Gene3D" id="2.60.120.330">
    <property type="entry name" value="B-lactam Antibiotic, Isopenicillin N Synthase, Chain"/>
    <property type="match status" value="1"/>
</dbReference>
<evidence type="ECO:0000256" key="5">
    <source>
        <dbReference type="RuleBase" id="RU003682"/>
    </source>
</evidence>
<proteinExistence type="inferred from homology"/>
<dbReference type="PANTHER" id="PTHR10209:SF804">
    <property type="entry name" value="FE2OG DIOXYGENASE DOMAIN-CONTAINING PROTEIN"/>
    <property type="match status" value="1"/>
</dbReference>
<reference evidence="7" key="1">
    <citation type="submission" date="2015-10" db="EMBL/GenBank/DDBJ databases">
        <authorList>
            <person name="Regsiter A."/>
            <person name="william w."/>
        </authorList>
    </citation>
    <scope>NUCLEOTIDE SEQUENCE</scope>
    <source>
        <strain evidence="7">Montdore</strain>
    </source>
</reference>
<accession>A0A292PPG7</accession>
<dbReference type="GO" id="GO:0046872">
    <property type="term" value="F:metal ion binding"/>
    <property type="evidence" value="ECO:0007669"/>
    <property type="project" value="UniProtKB-KW"/>
</dbReference>
<feature type="domain" description="Fe2OG dioxygenase" evidence="6">
    <location>
        <begin position="203"/>
        <end position="310"/>
    </location>
</feature>
<evidence type="ECO:0000256" key="4">
    <source>
        <dbReference type="ARBA" id="ARBA00023004"/>
    </source>
</evidence>
<dbReference type="AlphaFoldDB" id="A0A292PPG7"/>
<dbReference type="PRINTS" id="PR00682">
    <property type="entry name" value="IPNSYNTHASE"/>
</dbReference>